<protein>
    <submittedName>
        <fullName evidence="2">Uncharacterized protein</fullName>
    </submittedName>
</protein>
<feature type="compositionally biased region" description="Basic residues" evidence="1">
    <location>
        <begin position="351"/>
        <end position="364"/>
    </location>
</feature>
<feature type="region of interest" description="Disordered" evidence="1">
    <location>
        <begin position="229"/>
        <end position="364"/>
    </location>
</feature>
<dbReference type="EMBL" id="AZIL01002216">
    <property type="protein sequence ID" value="EWM22293.1"/>
    <property type="molecule type" value="Genomic_DNA"/>
</dbReference>
<evidence type="ECO:0000313" key="3">
    <source>
        <dbReference type="Proteomes" id="UP000019335"/>
    </source>
</evidence>
<dbReference type="Proteomes" id="UP000019335">
    <property type="component" value="Unassembled WGS sequence"/>
</dbReference>
<name>W7TFK5_9STRA</name>
<feature type="non-terminal residue" evidence="2">
    <location>
        <position position="364"/>
    </location>
</feature>
<proteinExistence type="predicted"/>
<feature type="compositionally biased region" description="Pro residues" evidence="1">
    <location>
        <begin position="280"/>
        <end position="297"/>
    </location>
</feature>
<comment type="caution">
    <text evidence="2">The sequence shown here is derived from an EMBL/GenBank/DDBJ whole genome shotgun (WGS) entry which is preliminary data.</text>
</comment>
<keyword evidence="3" id="KW-1185">Reference proteome</keyword>
<feature type="compositionally biased region" description="Low complexity" evidence="1">
    <location>
        <begin position="310"/>
        <end position="341"/>
    </location>
</feature>
<accession>W7TFK5</accession>
<evidence type="ECO:0000256" key="1">
    <source>
        <dbReference type="SAM" id="MobiDB-lite"/>
    </source>
</evidence>
<sequence>MPSARINSRCRPHVETRTWPAMKRRGIQLGKGRRTWSRSSLSTEVGVEPCVLRPGNPLYSMFFPATSPVVFPFSKRNNMGCTLSCDSSLLTLPPSPLLLALLPSLPRVLHHGVSQPWPRGVNFPESCPPSDGIVALSATTPTVAGTAPSPRMYLPVRTAQRRILRTCWRCTSALKAGGTSWWGTRLALRRRCGWRLSWKESCKGRSARPRTETPQLHLLKKLKSQKSLPFHPMRIVSTPSRKTTVDAACPRPSPLNRPPSSTGTARLLPPPWQQASPSAAAPPPPPRLLPRPPPLPPSWASSSLPPPTTCPTEGVPSSTSPSPSSTSFNPSSRRSSGARPSTDTPTPPSGRSRRGAVRVRKGKE</sequence>
<evidence type="ECO:0000313" key="2">
    <source>
        <dbReference type="EMBL" id="EWM22293.1"/>
    </source>
</evidence>
<reference evidence="2 3" key="1">
    <citation type="journal article" date="2014" name="Mol. Plant">
        <title>Chromosome Scale Genome Assembly and Transcriptome Profiling of Nannochloropsis gaditana in Nitrogen Depletion.</title>
        <authorList>
            <person name="Corteggiani Carpinelli E."/>
            <person name="Telatin A."/>
            <person name="Vitulo N."/>
            <person name="Forcato C."/>
            <person name="D'Angelo M."/>
            <person name="Schiavon R."/>
            <person name="Vezzi A."/>
            <person name="Giacometti G.M."/>
            <person name="Morosinotto T."/>
            <person name="Valle G."/>
        </authorList>
    </citation>
    <scope>NUCLEOTIDE SEQUENCE [LARGE SCALE GENOMIC DNA]</scope>
    <source>
        <strain evidence="2 3">B-31</strain>
    </source>
</reference>
<organism evidence="2 3">
    <name type="scientific">Nannochloropsis gaditana</name>
    <dbReference type="NCBI Taxonomy" id="72520"/>
    <lineage>
        <taxon>Eukaryota</taxon>
        <taxon>Sar</taxon>
        <taxon>Stramenopiles</taxon>
        <taxon>Ochrophyta</taxon>
        <taxon>Eustigmatophyceae</taxon>
        <taxon>Eustigmatales</taxon>
        <taxon>Monodopsidaceae</taxon>
        <taxon>Nannochloropsis</taxon>
    </lineage>
</organism>
<dbReference type="AlphaFoldDB" id="W7TFK5"/>
<gene>
    <name evidence="2" type="ORF">Naga_100933g4</name>
</gene>